<comment type="caution">
    <text evidence="2">The sequence shown here is derived from an EMBL/GenBank/DDBJ whole genome shotgun (WGS) entry which is preliminary data.</text>
</comment>
<dbReference type="GO" id="GO:0005829">
    <property type="term" value="C:cytosol"/>
    <property type="evidence" value="ECO:0007669"/>
    <property type="project" value="TreeGrafter"/>
</dbReference>
<dbReference type="Proteomes" id="UP000017837">
    <property type="component" value="Unassembled WGS sequence"/>
</dbReference>
<dbReference type="CDD" id="cd00732">
    <property type="entry name" value="CheW"/>
    <property type="match status" value="1"/>
</dbReference>
<dbReference type="Gene3D" id="2.40.50.180">
    <property type="entry name" value="CheA-289, Domain 4"/>
    <property type="match status" value="1"/>
</dbReference>
<name>V4PWQ7_9CAUL</name>
<evidence type="ECO:0000313" key="2">
    <source>
        <dbReference type="EMBL" id="ESQ92806.1"/>
    </source>
</evidence>
<evidence type="ECO:0000259" key="1">
    <source>
        <dbReference type="PROSITE" id="PS50851"/>
    </source>
</evidence>
<gene>
    <name evidence="2" type="ORF">ABENE_06810</name>
</gene>
<dbReference type="InterPro" id="IPR002545">
    <property type="entry name" value="CheW-lke_dom"/>
</dbReference>
<dbReference type="OrthoDB" id="9794382at2"/>
<evidence type="ECO:0000313" key="3">
    <source>
        <dbReference type="Proteomes" id="UP000017837"/>
    </source>
</evidence>
<dbReference type="SMART" id="SM00260">
    <property type="entry name" value="CheW"/>
    <property type="match status" value="1"/>
</dbReference>
<dbReference type="AlphaFoldDB" id="V4PWQ7"/>
<reference evidence="2 3" key="1">
    <citation type="journal article" date="2014" name="Nature">
        <title>Sequential evolution of bacterial morphology by co-option of a developmental regulator.</title>
        <authorList>
            <person name="Jiang C."/>
            <person name="Brown P.J."/>
            <person name="Ducret A."/>
            <person name="Brun Y.V."/>
        </authorList>
    </citation>
    <scope>NUCLEOTIDE SEQUENCE [LARGE SCALE GENOMIC DNA]</scope>
    <source>
        <strain evidence="2 3">DSM 16100</strain>
    </source>
</reference>
<dbReference type="PANTHER" id="PTHR22617">
    <property type="entry name" value="CHEMOTAXIS SENSOR HISTIDINE KINASE-RELATED"/>
    <property type="match status" value="1"/>
</dbReference>
<accession>V4PWQ7</accession>
<dbReference type="PATRIC" id="fig|1121022.4.peg.1358"/>
<dbReference type="SUPFAM" id="SSF50341">
    <property type="entry name" value="CheW-like"/>
    <property type="match status" value="1"/>
</dbReference>
<feature type="domain" description="CheW-like" evidence="1">
    <location>
        <begin position="24"/>
        <end position="164"/>
    </location>
</feature>
<proteinExistence type="predicted"/>
<sequence length="175" mass="19141">MNDVTQNYEETLNTIKRGGSDSHLMQFISFRVGTEDYAVDILAVREIKGWTRTTVLPNQPDYVRGVLNLRGAIVPVFDLKCRFGQGETEATEKHVVIIVSIAERLIGLLVDQVSDILSVQPDSVGPVPEMEPGRAQAFLEGIITVNDSMIVLLSLNSLFDSVILAGTEPAEQNAA</sequence>
<dbReference type="STRING" id="1121022.GCA_000376105_03190"/>
<dbReference type="InterPro" id="IPR039315">
    <property type="entry name" value="CheW"/>
</dbReference>
<keyword evidence="3" id="KW-1185">Reference proteome</keyword>
<dbReference type="EMBL" id="AWGB01000010">
    <property type="protein sequence ID" value="ESQ92806.1"/>
    <property type="molecule type" value="Genomic_DNA"/>
</dbReference>
<dbReference type="eggNOG" id="COG0835">
    <property type="taxonomic scope" value="Bacteria"/>
</dbReference>
<dbReference type="GO" id="GO:0007165">
    <property type="term" value="P:signal transduction"/>
    <property type="evidence" value="ECO:0007669"/>
    <property type="project" value="InterPro"/>
</dbReference>
<dbReference type="GO" id="GO:0006935">
    <property type="term" value="P:chemotaxis"/>
    <property type="evidence" value="ECO:0007669"/>
    <property type="project" value="InterPro"/>
</dbReference>
<organism evidence="2 3">
    <name type="scientific">Asticcacaulis benevestitus DSM 16100 = ATCC BAA-896</name>
    <dbReference type="NCBI Taxonomy" id="1121022"/>
    <lineage>
        <taxon>Bacteria</taxon>
        <taxon>Pseudomonadati</taxon>
        <taxon>Pseudomonadota</taxon>
        <taxon>Alphaproteobacteria</taxon>
        <taxon>Caulobacterales</taxon>
        <taxon>Caulobacteraceae</taxon>
        <taxon>Asticcacaulis</taxon>
    </lineage>
</organism>
<dbReference type="RefSeq" id="WP_018082861.1">
    <property type="nucleotide sequence ID" value="NZ_AQWM01000019.1"/>
</dbReference>
<protein>
    <recommendedName>
        <fullName evidence="1">CheW-like domain-containing protein</fullName>
    </recommendedName>
</protein>
<dbReference type="Gene3D" id="2.30.30.40">
    <property type="entry name" value="SH3 Domains"/>
    <property type="match status" value="1"/>
</dbReference>
<dbReference type="Pfam" id="PF01584">
    <property type="entry name" value="CheW"/>
    <property type="match status" value="1"/>
</dbReference>
<dbReference type="InterPro" id="IPR036061">
    <property type="entry name" value="CheW-like_dom_sf"/>
</dbReference>
<dbReference type="PROSITE" id="PS50851">
    <property type="entry name" value="CHEW"/>
    <property type="match status" value="1"/>
</dbReference>
<dbReference type="PANTHER" id="PTHR22617:SF23">
    <property type="entry name" value="CHEMOTAXIS PROTEIN CHEW"/>
    <property type="match status" value="1"/>
</dbReference>